<evidence type="ECO:0000313" key="1">
    <source>
        <dbReference type="EMBL" id="CAG8589714.1"/>
    </source>
</evidence>
<sequence length="77" mass="8306">MSQLVFTSRCVSHDYQTTAVGPVSVEFPLPLGEGWGEKAAYLTPANKHVGTSEKLGLISPPVETVFVDLSLAFKDLQ</sequence>
<keyword evidence="2" id="KW-1185">Reference proteome</keyword>
<comment type="caution">
    <text evidence="1">The sequence shown here is derived from an EMBL/GenBank/DDBJ whole genome shotgun (WGS) entry which is preliminary data.</text>
</comment>
<protein>
    <submittedName>
        <fullName evidence="1">7112_t:CDS:1</fullName>
    </submittedName>
</protein>
<reference evidence="1" key="1">
    <citation type="submission" date="2021-06" db="EMBL/GenBank/DDBJ databases">
        <authorList>
            <person name="Kallberg Y."/>
            <person name="Tangrot J."/>
            <person name="Rosling A."/>
        </authorList>
    </citation>
    <scope>NUCLEOTIDE SEQUENCE</scope>
    <source>
        <strain evidence="1">BR232B</strain>
    </source>
</reference>
<evidence type="ECO:0000313" key="2">
    <source>
        <dbReference type="Proteomes" id="UP000789739"/>
    </source>
</evidence>
<dbReference type="AlphaFoldDB" id="A0A9N9C791"/>
<name>A0A9N9C791_9GLOM</name>
<dbReference type="EMBL" id="CAJVPI010001022">
    <property type="protein sequence ID" value="CAG8589714.1"/>
    <property type="molecule type" value="Genomic_DNA"/>
</dbReference>
<organism evidence="1 2">
    <name type="scientific">Paraglomus brasilianum</name>
    <dbReference type="NCBI Taxonomy" id="144538"/>
    <lineage>
        <taxon>Eukaryota</taxon>
        <taxon>Fungi</taxon>
        <taxon>Fungi incertae sedis</taxon>
        <taxon>Mucoromycota</taxon>
        <taxon>Glomeromycotina</taxon>
        <taxon>Glomeromycetes</taxon>
        <taxon>Paraglomerales</taxon>
        <taxon>Paraglomeraceae</taxon>
        <taxon>Paraglomus</taxon>
    </lineage>
</organism>
<gene>
    <name evidence="1" type="ORF">PBRASI_LOCUS7060</name>
</gene>
<proteinExistence type="predicted"/>
<accession>A0A9N9C791</accession>
<dbReference type="Proteomes" id="UP000789739">
    <property type="component" value="Unassembled WGS sequence"/>
</dbReference>